<dbReference type="AlphaFoldDB" id="A0A5C7FXJ2"/>
<sequence length="324" mass="36010">MKVSIIIPTYNSEAFLERAFASAIQQEGTSFEVIIVDNNSSDETVLLSESLYRKYPGVVRLSHEPKQGSAAARNHGVNMAQGDWIQFLDSDDLLLPGKLERQLNLVNDSVDWVTGASIREGIDGKQNVSAINPDPWKGLVHNGGLGHTNSNLIKKSLYLSVGGQNEDLPNGVDTDLYFRMLKQGARCVADPVPGAVYLDRPGFRLSTIDNPASRQRSVRLKAAVIEFLQRNKPDYYNENKAFFRSALLNSLRILATQNLDEARQLFHEFFPDGLTAGDIDASIAPRFAVLYRYLGFGPVEFARLNAAGLLPLSVRNQMKGKRWK</sequence>
<dbReference type="InterPro" id="IPR001173">
    <property type="entry name" value="Glyco_trans_2-like"/>
</dbReference>
<keyword evidence="2" id="KW-0808">Transferase</keyword>
<comment type="caution">
    <text evidence="2">The sequence shown here is derived from an EMBL/GenBank/DDBJ whole genome shotgun (WGS) entry which is preliminary data.</text>
</comment>
<evidence type="ECO:0000313" key="2">
    <source>
        <dbReference type="EMBL" id="TXF89696.1"/>
    </source>
</evidence>
<dbReference type="PANTHER" id="PTHR43685">
    <property type="entry name" value="GLYCOSYLTRANSFERASE"/>
    <property type="match status" value="1"/>
</dbReference>
<keyword evidence="3" id="KW-1185">Reference proteome</keyword>
<evidence type="ECO:0000259" key="1">
    <source>
        <dbReference type="Pfam" id="PF00535"/>
    </source>
</evidence>
<proteinExistence type="predicted"/>
<dbReference type="Proteomes" id="UP000321907">
    <property type="component" value="Unassembled WGS sequence"/>
</dbReference>
<dbReference type="EMBL" id="VOXD01000012">
    <property type="protein sequence ID" value="TXF89696.1"/>
    <property type="molecule type" value="Genomic_DNA"/>
</dbReference>
<dbReference type="GO" id="GO:0016740">
    <property type="term" value="F:transferase activity"/>
    <property type="evidence" value="ECO:0007669"/>
    <property type="project" value="UniProtKB-KW"/>
</dbReference>
<gene>
    <name evidence="2" type="ORF">FUA23_09605</name>
</gene>
<dbReference type="Gene3D" id="3.90.550.10">
    <property type="entry name" value="Spore Coat Polysaccharide Biosynthesis Protein SpsA, Chain A"/>
    <property type="match status" value="1"/>
</dbReference>
<dbReference type="InterPro" id="IPR029044">
    <property type="entry name" value="Nucleotide-diphossugar_trans"/>
</dbReference>
<dbReference type="PANTHER" id="PTHR43685:SF11">
    <property type="entry name" value="GLYCOSYLTRANSFERASE TAGX-RELATED"/>
    <property type="match status" value="1"/>
</dbReference>
<name>A0A5C7FXJ2_9BACT</name>
<dbReference type="OrthoDB" id="6307329at2"/>
<dbReference type="InterPro" id="IPR050834">
    <property type="entry name" value="Glycosyltransf_2"/>
</dbReference>
<accession>A0A5C7FXJ2</accession>
<evidence type="ECO:0000313" key="3">
    <source>
        <dbReference type="Proteomes" id="UP000321907"/>
    </source>
</evidence>
<feature type="domain" description="Glycosyltransferase 2-like" evidence="1">
    <location>
        <begin position="4"/>
        <end position="138"/>
    </location>
</feature>
<dbReference type="Pfam" id="PF00535">
    <property type="entry name" value="Glycos_transf_2"/>
    <property type="match status" value="1"/>
</dbReference>
<dbReference type="RefSeq" id="WP_147930526.1">
    <property type="nucleotide sequence ID" value="NZ_VOXD01000012.1"/>
</dbReference>
<reference evidence="2 3" key="1">
    <citation type="submission" date="2019-08" db="EMBL/GenBank/DDBJ databases">
        <title>Lewinella sp. strain SSH13 Genome sequencing and assembly.</title>
        <authorList>
            <person name="Kim I."/>
        </authorList>
    </citation>
    <scope>NUCLEOTIDE SEQUENCE [LARGE SCALE GENOMIC DNA]</scope>
    <source>
        <strain evidence="2 3">SSH13</strain>
    </source>
</reference>
<dbReference type="SUPFAM" id="SSF53448">
    <property type="entry name" value="Nucleotide-diphospho-sugar transferases"/>
    <property type="match status" value="1"/>
</dbReference>
<protein>
    <submittedName>
        <fullName evidence="2">Glycosyltransferase</fullName>
    </submittedName>
</protein>
<organism evidence="2 3">
    <name type="scientific">Neolewinella aurantiaca</name>
    <dbReference type="NCBI Taxonomy" id="2602767"/>
    <lineage>
        <taxon>Bacteria</taxon>
        <taxon>Pseudomonadati</taxon>
        <taxon>Bacteroidota</taxon>
        <taxon>Saprospiria</taxon>
        <taxon>Saprospirales</taxon>
        <taxon>Lewinellaceae</taxon>
        <taxon>Neolewinella</taxon>
    </lineage>
</organism>